<dbReference type="InterPro" id="IPR000811">
    <property type="entry name" value="Glyco_trans_35"/>
</dbReference>
<dbReference type="Pfam" id="PF00343">
    <property type="entry name" value="Phosphorylase"/>
    <property type="match status" value="1"/>
</dbReference>
<evidence type="ECO:0000313" key="8">
    <source>
        <dbReference type="EMBL" id="QNO42976.1"/>
    </source>
</evidence>
<proteinExistence type="inferred from homology"/>
<dbReference type="PANTHER" id="PTHR42655">
    <property type="entry name" value="GLYCOGEN PHOSPHORYLASE"/>
    <property type="match status" value="1"/>
</dbReference>
<dbReference type="PANTHER" id="PTHR42655:SF1">
    <property type="entry name" value="GLYCOGEN PHOSPHORYLASE"/>
    <property type="match status" value="1"/>
</dbReference>
<evidence type="ECO:0000256" key="6">
    <source>
        <dbReference type="ARBA" id="ARBA00022898"/>
    </source>
</evidence>
<sequence length="549" mass="62154">MEIGIDHKMPTYGGGLGILAGDILRSCADMSVPIVAVTLAINKGSLFQRLDDEGNQTELATDWRIDDFTTLMTPKVSVPIEEREVKIQAWEYLMTGIGGYQVPVYFLDTNLLENSTSDREITYYLYGGDERYRLLQEIVLGIGGVRILEALGYTNIRKHHMNEGHSALVTLELIKKMKEDNPEYKDDRILELVREKCIFTTHTPVQAGHDRFPAPLAKSLLRGYLKGSEIDEICHENELNMTLLALDHSKYINGVAKKHGEISRNMFPGYPIDSITNGVHHVFWTSEPFRKLYDECIGGWRKDPFDLRYVISIPKEEIIPAHAEAKRLLIDLVNAKHNAGMDYDTFTLGFARRVAMYKRADLIFSNLDRLVNIAKNTGPIQIILAGKAHPRDTEGKELIKTIFGDIKRLKDDIKVVFLENYDMELAKFIIPGVDVWLNTPKRPFEASGTSGMKACLNGVPSLSILDGWWLEGCIECVTGWAIGSVATDQSDDSKDAEDLYDTLERVILPMFYGNGDAWAQIMRYTIAFNSSFFNSHRMVQQYLLNAYFT</sequence>
<keyword evidence="7" id="KW-0119">Carbohydrate metabolism</keyword>
<dbReference type="AlphaFoldDB" id="A0A7G9Y4P2"/>
<dbReference type="SUPFAM" id="SSF53756">
    <property type="entry name" value="UDP-Glycosyltransferase/glycogen phosphorylase"/>
    <property type="match status" value="1"/>
</dbReference>
<organism evidence="8">
    <name type="scientific">Candidatus Methanogaster sp. ANME-2c ERB4</name>
    <dbReference type="NCBI Taxonomy" id="2759911"/>
    <lineage>
        <taxon>Archaea</taxon>
        <taxon>Methanobacteriati</taxon>
        <taxon>Methanobacteriota</taxon>
        <taxon>Stenosarchaea group</taxon>
        <taxon>Methanomicrobia</taxon>
        <taxon>Methanosarcinales</taxon>
        <taxon>ANME-2 cluster</taxon>
        <taxon>Candidatus Methanogasteraceae</taxon>
        <taxon>Candidatus Methanogaster</taxon>
    </lineage>
</organism>
<keyword evidence="4 8" id="KW-0328">Glycosyltransferase</keyword>
<name>A0A7G9Y4P2_9EURY</name>
<dbReference type="PROSITE" id="PS00102">
    <property type="entry name" value="PHOSPHORYLASE"/>
    <property type="match status" value="1"/>
</dbReference>
<reference evidence="8" key="1">
    <citation type="submission" date="2020-06" db="EMBL/GenBank/DDBJ databases">
        <title>Unique genomic features of the anaerobic methanotrophic archaea.</title>
        <authorList>
            <person name="Chadwick G.L."/>
            <person name="Skennerton C.T."/>
            <person name="Laso-Perez R."/>
            <person name="Leu A.O."/>
            <person name="Speth D.R."/>
            <person name="Yu H."/>
            <person name="Morgan-Lang C."/>
            <person name="Hatzenpichler R."/>
            <person name="Goudeau D."/>
            <person name="Malmstrom R."/>
            <person name="Brazelton W.J."/>
            <person name="Woyke T."/>
            <person name="Hallam S.J."/>
            <person name="Tyson G.W."/>
            <person name="Wegener G."/>
            <person name="Boetius A."/>
            <person name="Orphan V."/>
        </authorList>
    </citation>
    <scope>NUCLEOTIDE SEQUENCE</scope>
</reference>
<dbReference type="GO" id="GO:0008184">
    <property type="term" value="F:glycogen phosphorylase activity"/>
    <property type="evidence" value="ECO:0007669"/>
    <property type="project" value="InterPro"/>
</dbReference>
<evidence type="ECO:0000256" key="5">
    <source>
        <dbReference type="ARBA" id="ARBA00022679"/>
    </source>
</evidence>
<comment type="similarity">
    <text evidence="2">Belongs to the glycogen phosphorylase family.</text>
</comment>
<dbReference type="InterPro" id="IPR052182">
    <property type="entry name" value="Glycogen/Maltodextrin_Phosph"/>
</dbReference>
<dbReference type="GO" id="GO:0030170">
    <property type="term" value="F:pyridoxal phosphate binding"/>
    <property type="evidence" value="ECO:0007669"/>
    <property type="project" value="InterPro"/>
</dbReference>
<gene>
    <name evidence="8" type="primary">malP</name>
    <name evidence="8" type="ORF">MNOMIAMN_00016</name>
</gene>
<dbReference type="NCBIfam" id="TIGR02094">
    <property type="entry name" value="more_P_ylases"/>
    <property type="match status" value="1"/>
</dbReference>
<dbReference type="EMBL" id="MT630784">
    <property type="protein sequence ID" value="QNO42976.1"/>
    <property type="molecule type" value="Genomic_DNA"/>
</dbReference>
<evidence type="ECO:0000256" key="3">
    <source>
        <dbReference type="ARBA" id="ARBA00012591"/>
    </source>
</evidence>
<accession>A0A7G9Y4P2</accession>
<dbReference type="GO" id="GO:0005975">
    <property type="term" value="P:carbohydrate metabolic process"/>
    <property type="evidence" value="ECO:0007669"/>
    <property type="project" value="InterPro"/>
</dbReference>
<evidence type="ECO:0000256" key="1">
    <source>
        <dbReference type="ARBA" id="ARBA00001933"/>
    </source>
</evidence>
<keyword evidence="6" id="KW-0663">Pyridoxal phosphate</keyword>
<dbReference type="InterPro" id="IPR035090">
    <property type="entry name" value="Pyridoxal_P_attach_site"/>
</dbReference>
<dbReference type="InterPro" id="IPR011834">
    <property type="entry name" value="Agluc_phsphrylas"/>
</dbReference>
<evidence type="ECO:0000256" key="4">
    <source>
        <dbReference type="ARBA" id="ARBA00022676"/>
    </source>
</evidence>
<evidence type="ECO:0000256" key="2">
    <source>
        <dbReference type="ARBA" id="ARBA00006047"/>
    </source>
</evidence>
<dbReference type="EC" id="2.4.1.1" evidence="3"/>
<comment type="cofactor">
    <cofactor evidence="1">
        <name>pyridoxal 5'-phosphate</name>
        <dbReference type="ChEBI" id="CHEBI:597326"/>
    </cofactor>
</comment>
<dbReference type="Gene3D" id="3.40.50.2000">
    <property type="entry name" value="Glycogen Phosphorylase B"/>
    <property type="match status" value="2"/>
</dbReference>
<keyword evidence="5 8" id="KW-0808">Transferase</keyword>
<evidence type="ECO:0000256" key="7">
    <source>
        <dbReference type="ARBA" id="ARBA00023277"/>
    </source>
</evidence>
<protein>
    <recommendedName>
        <fullName evidence="3">glycogen phosphorylase</fullName>
        <ecNumber evidence="3">2.4.1.1</ecNumber>
    </recommendedName>
</protein>